<evidence type="ECO:0000256" key="5">
    <source>
        <dbReference type="ARBA" id="ARBA00022692"/>
    </source>
</evidence>
<evidence type="ECO:0000256" key="3">
    <source>
        <dbReference type="ARBA" id="ARBA00022448"/>
    </source>
</evidence>
<comment type="similarity">
    <text evidence="2">Belongs to the tellurite-resistance/dicarboxylate transporter (TDT) family.</text>
</comment>
<feature type="transmembrane region" description="Helical" evidence="8">
    <location>
        <begin position="135"/>
        <end position="154"/>
    </location>
</feature>
<keyword evidence="7 8" id="KW-0472">Membrane</keyword>
<dbReference type="PANTHER" id="PTHR31686">
    <property type="match status" value="1"/>
</dbReference>
<evidence type="ECO:0000256" key="4">
    <source>
        <dbReference type="ARBA" id="ARBA00022475"/>
    </source>
</evidence>
<name>A0ABS1PXU6_9ACTN</name>
<gene>
    <name evidence="9" type="ORF">JK364_31560</name>
</gene>
<dbReference type="InterPro" id="IPR004695">
    <property type="entry name" value="SLAC1/Mae1/Ssu1/TehA"/>
</dbReference>
<keyword evidence="3" id="KW-0813">Transport</keyword>
<dbReference type="CDD" id="cd09319">
    <property type="entry name" value="TDT_like_1"/>
    <property type="match status" value="1"/>
</dbReference>
<keyword evidence="10" id="KW-1185">Reference proteome</keyword>
<feature type="transmembrane region" description="Helical" evidence="8">
    <location>
        <begin position="166"/>
        <end position="188"/>
    </location>
</feature>
<dbReference type="Pfam" id="PF03595">
    <property type="entry name" value="SLAC1"/>
    <property type="match status" value="1"/>
</dbReference>
<evidence type="ECO:0000313" key="10">
    <source>
        <dbReference type="Proteomes" id="UP000621510"/>
    </source>
</evidence>
<reference evidence="9 10" key="1">
    <citation type="submission" date="2021-01" db="EMBL/GenBank/DDBJ databases">
        <title>WGS of actinomycetes isolated from Thailand.</title>
        <authorList>
            <person name="Thawai C."/>
        </authorList>
    </citation>
    <scope>NUCLEOTIDE SEQUENCE [LARGE SCALE GENOMIC DNA]</scope>
    <source>
        <strain evidence="9 10">CA3R110</strain>
    </source>
</reference>
<feature type="transmembrane region" description="Helical" evidence="8">
    <location>
        <begin position="200"/>
        <end position="219"/>
    </location>
</feature>
<dbReference type="InterPro" id="IPR051629">
    <property type="entry name" value="Sulfite_efflux_TDT"/>
</dbReference>
<evidence type="ECO:0000256" key="2">
    <source>
        <dbReference type="ARBA" id="ARBA00008566"/>
    </source>
</evidence>
<dbReference type="Proteomes" id="UP000621510">
    <property type="component" value="Unassembled WGS sequence"/>
</dbReference>
<evidence type="ECO:0000256" key="8">
    <source>
        <dbReference type="SAM" id="Phobius"/>
    </source>
</evidence>
<comment type="caution">
    <text evidence="9">The sequence shown here is derived from an EMBL/GenBank/DDBJ whole genome shotgun (WGS) entry which is preliminary data.</text>
</comment>
<accession>A0ABS1PXU6</accession>
<keyword evidence="5 8" id="KW-0812">Transmembrane</keyword>
<organism evidence="9 10">
    <name type="scientific">Streptomyces endocoffeicus</name>
    <dbReference type="NCBI Taxonomy" id="2898945"/>
    <lineage>
        <taxon>Bacteria</taxon>
        <taxon>Bacillati</taxon>
        <taxon>Actinomycetota</taxon>
        <taxon>Actinomycetes</taxon>
        <taxon>Kitasatosporales</taxon>
        <taxon>Streptomycetaceae</taxon>
        <taxon>Streptomyces</taxon>
    </lineage>
</organism>
<protein>
    <submittedName>
        <fullName evidence="9">Tellurite resistance/C4-dicarboxylate transporter family protein</fullName>
    </submittedName>
</protein>
<keyword evidence="6 8" id="KW-1133">Transmembrane helix</keyword>
<feature type="transmembrane region" description="Helical" evidence="8">
    <location>
        <begin position="12"/>
        <end position="32"/>
    </location>
</feature>
<proteinExistence type="inferred from homology"/>
<feature type="transmembrane region" description="Helical" evidence="8">
    <location>
        <begin position="271"/>
        <end position="291"/>
    </location>
</feature>
<comment type="subcellular location">
    <subcellularLocation>
        <location evidence="1">Cell membrane</location>
        <topology evidence="1">Multi-pass membrane protein</topology>
    </subcellularLocation>
</comment>
<feature type="transmembrane region" description="Helical" evidence="8">
    <location>
        <begin position="99"/>
        <end position="123"/>
    </location>
</feature>
<feature type="transmembrane region" description="Helical" evidence="8">
    <location>
        <begin position="76"/>
        <end position="93"/>
    </location>
</feature>
<sequence>MNGVRARHLPPGAFAPVMATGIVSQGLAAVSARRLSEALLAVAVVLYGGLLAKLVWRVVRYPREVAADLGDPARLFGFFTFVAGSDVLAVRLAPGPARAAASALPTLAIPAAVLLLGCVALMARRLGWGGMVRHAEGTWFLTVVGIQSAVLAVAALAPGRVRSAEAFAWVAGVLLYAAVATVVTGRLTRFGVPPRELSPPYWITMGACAISLLAGARLARHGLAAPRPGAPVRIVLMALWGWATCLLPPLLAAGVWRHLVHRVPLRYEPAWWTIVFPTGMYAVSTAALGEAEGIHRLVRLGHLAVWVALGAWSMVAAGMAHARWRAGRRRRVQASNQVKGEENPADGRS</sequence>
<evidence type="ECO:0000256" key="1">
    <source>
        <dbReference type="ARBA" id="ARBA00004651"/>
    </source>
</evidence>
<dbReference type="InterPro" id="IPR038665">
    <property type="entry name" value="Voltage-dep_anion_channel_sf"/>
</dbReference>
<dbReference type="Gene3D" id="1.50.10.150">
    <property type="entry name" value="Voltage-dependent anion channel"/>
    <property type="match status" value="1"/>
</dbReference>
<evidence type="ECO:0000256" key="7">
    <source>
        <dbReference type="ARBA" id="ARBA00023136"/>
    </source>
</evidence>
<evidence type="ECO:0000313" key="9">
    <source>
        <dbReference type="EMBL" id="MBL1116889.1"/>
    </source>
</evidence>
<dbReference type="PANTHER" id="PTHR31686:SF1">
    <property type="entry name" value="SULFITE EFFLUX PUMP SSU1"/>
    <property type="match status" value="1"/>
</dbReference>
<dbReference type="EMBL" id="JAERRG010000015">
    <property type="protein sequence ID" value="MBL1116889.1"/>
    <property type="molecule type" value="Genomic_DNA"/>
</dbReference>
<feature type="transmembrane region" description="Helical" evidence="8">
    <location>
        <begin position="239"/>
        <end position="259"/>
    </location>
</feature>
<feature type="transmembrane region" description="Helical" evidence="8">
    <location>
        <begin position="38"/>
        <end position="56"/>
    </location>
</feature>
<keyword evidence="4" id="KW-1003">Cell membrane</keyword>
<feature type="transmembrane region" description="Helical" evidence="8">
    <location>
        <begin position="303"/>
        <end position="322"/>
    </location>
</feature>
<evidence type="ECO:0000256" key="6">
    <source>
        <dbReference type="ARBA" id="ARBA00022989"/>
    </source>
</evidence>